<reference evidence="1 2" key="1">
    <citation type="journal article" date="2016" name="Nat. Commun.">
        <title>Genomes of cryptic chimpanzee Plasmodium species reveal key evolutionary events leading to human malaria.</title>
        <authorList>
            <person name="Sundararaman S.A."/>
            <person name="Plenderleith L.J."/>
            <person name="Liu W."/>
            <person name="Loy D.E."/>
            <person name="Learn G.H."/>
            <person name="Li Y."/>
            <person name="Shaw K.S."/>
            <person name="Ayouba A."/>
            <person name="Peeters M."/>
            <person name="Speede S."/>
            <person name="Shaw G.M."/>
            <person name="Bushman F.D."/>
            <person name="Brisson D."/>
            <person name="Rayner J.C."/>
            <person name="Sharp P.M."/>
            <person name="Hahn B.H."/>
        </authorList>
    </citation>
    <scope>NUCLEOTIDE SEQUENCE [LARGE SCALE GENOMIC DNA]</scope>
    <source>
        <strain evidence="1 2">SY75</strain>
    </source>
</reference>
<comment type="caution">
    <text evidence="1">The sequence shown here is derived from an EMBL/GenBank/DDBJ whole genome shotgun (WGS) entry which is preliminary data.</text>
</comment>
<gene>
    <name evidence="1" type="ORF">PGSY75_1471700</name>
</gene>
<name>A0A151LBH8_9APIC</name>
<dbReference type="Proteomes" id="UP000076004">
    <property type="component" value="Unassembled WGS sequence"/>
</dbReference>
<dbReference type="EMBL" id="LVLB01000015">
    <property type="protein sequence ID" value="KYN96301.1"/>
    <property type="molecule type" value="Genomic_DNA"/>
</dbReference>
<dbReference type="GeneID" id="29778996"/>
<organism evidence="1 2">
    <name type="scientific">Plasmodium gaboni</name>
    <dbReference type="NCBI Taxonomy" id="647221"/>
    <lineage>
        <taxon>Eukaryota</taxon>
        <taxon>Sar</taxon>
        <taxon>Alveolata</taxon>
        <taxon>Apicomplexa</taxon>
        <taxon>Aconoidasida</taxon>
        <taxon>Haemosporida</taxon>
        <taxon>Plasmodiidae</taxon>
        <taxon>Plasmodium</taxon>
        <taxon>Plasmodium (Laverania)</taxon>
    </lineage>
</organism>
<dbReference type="VEuPathDB" id="PlasmoDB:PGSY75_1471700"/>
<dbReference type="VEuPathDB" id="PlasmoDB:PGABG01_1470400"/>
<accession>A0A151LBH8</accession>
<dbReference type="RefSeq" id="XP_018639767.1">
    <property type="nucleotide sequence ID" value="XM_018788395.1"/>
</dbReference>
<proteinExistence type="predicted"/>
<dbReference type="AlphaFoldDB" id="A0A151LBH8"/>
<feature type="non-terminal residue" evidence="1">
    <location>
        <position position="519"/>
    </location>
</feature>
<dbReference type="KEGG" id="pgab:PGSY75_1471700"/>
<protein>
    <submittedName>
        <fullName evidence="1">Uncharacterized protein</fullName>
    </submittedName>
</protein>
<sequence>MDIPFSDINSYNSDEENDSIFLKDTKIKNKNDCKNVSDNNDELDNMGISQCVDETRKKLYDDIKNKDIYNNINNNNKTIHISIYDGQKKRYVEHQKDKVECMDEENILYHKNFEKEKNNDNVDGDECNDKINIGKKDMSSKESMKRSKIFYKECMSDEKNESKNVTIENNTVVEIVENLGDKTCTYEEDDYINKMTMKKKENIEEGIKLLSNLKDDVVIGCMENKVDQNKIKISQGNNDKIKVTHNDCKDNGYVKNYDKYNNKYNNKNNNNNKNYNNKNYNNVSSFLYHNDADICADSTFSTLINKDRIYHFDQSALYFQRNFVESQKKLESKKERITFSFRDNHCDDIKKSVDDNRCSKFFHNDKDEYTNYMLIKDGNKKNELKEKKEKSSILFNGHVLYGNKSVDMLYNNKCINKKREGKMNDKQIMKLKEKSCDKNIYSIHNRIKKKEENICVKDNIQNKKKKIQEKNKIHINLQNIFDMKTCKKNNDMFTCPMKKEKQIDAYKNYGNRIYKWVVK</sequence>
<evidence type="ECO:0000313" key="1">
    <source>
        <dbReference type="EMBL" id="KYN96301.1"/>
    </source>
</evidence>
<evidence type="ECO:0000313" key="2">
    <source>
        <dbReference type="Proteomes" id="UP000076004"/>
    </source>
</evidence>